<dbReference type="EMBL" id="PYFT01000001">
    <property type="protein sequence ID" value="PSR56428.1"/>
    <property type="molecule type" value="Genomic_DNA"/>
</dbReference>
<dbReference type="RefSeq" id="WP_106932606.1">
    <property type="nucleotide sequence ID" value="NZ_PYFT01000001.1"/>
</dbReference>
<evidence type="ECO:0000259" key="1">
    <source>
        <dbReference type="Pfam" id="PF01966"/>
    </source>
</evidence>
<evidence type="ECO:0000313" key="3">
    <source>
        <dbReference type="Proteomes" id="UP000240357"/>
    </source>
</evidence>
<sequence>MHYPSSENYTFSAIIEEAASFVTKLFASPLFANLFFHNYEHTQTVVLAARELIREMSLSDSETEIVLLACWFHDTGYCTQYTGHEEVSKGIAQAFLLNQGWGEEKAKRVLACIAATRYPQTPKNLLEEIICDSDLYHLSSTDYETAQSELRQESLIYLLKSYSDQDWNQQNLDFLIKHRYFTDYARKYWEPGKVKNIQAQLSKLDH</sequence>
<comment type="caution">
    <text evidence="2">The sequence shown here is derived from an EMBL/GenBank/DDBJ whole genome shotgun (WGS) entry which is preliminary data.</text>
</comment>
<gene>
    <name evidence="2" type="ORF">AHMF7605_24475</name>
</gene>
<name>A0A2T2YLP1_9BACT</name>
<keyword evidence="3" id="KW-1185">Reference proteome</keyword>
<dbReference type="Gene3D" id="1.10.3210.10">
    <property type="entry name" value="Hypothetical protein af1432"/>
    <property type="match status" value="1"/>
</dbReference>
<dbReference type="Proteomes" id="UP000240357">
    <property type="component" value="Unassembled WGS sequence"/>
</dbReference>
<dbReference type="InterPro" id="IPR006674">
    <property type="entry name" value="HD_domain"/>
</dbReference>
<dbReference type="InterPro" id="IPR003607">
    <property type="entry name" value="HD/PDEase_dom"/>
</dbReference>
<reference evidence="2 3" key="1">
    <citation type="submission" date="2018-03" db="EMBL/GenBank/DDBJ databases">
        <title>Adhaeribacter sp. HMF7605 Genome sequencing and assembly.</title>
        <authorList>
            <person name="Kang H."/>
            <person name="Kang J."/>
            <person name="Cha I."/>
            <person name="Kim H."/>
            <person name="Joh K."/>
        </authorList>
    </citation>
    <scope>NUCLEOTIDE SEQUENCE [LARGE SCALE GENOMIC DNA]</scope>
    <source>
        <strain evidence="2 3">HMF7605</strain>
    </source>
</reference>
<evidence type="ECO:0000313" key="2">
    <source>
        <dbReference type="EMBL" id="PSR56428.1"/>
    </source>
</evidence>
<dbReference type="AlphaFoldDB" id="A0A2T2YLP1"/>
<organism evidence="2 3">
    <name type="scientific">Adhaeribacter arboris</name>
    <dbReference type="NCBI Taxonomy" id="2072846"/>
    <lineage>
        <taxon>Bacteria</taxon>
        <taxon>Pseudomonadati</taxon>
        <taxon>Bacteroidota</taxon>
        <taxon>Cytophagia</taxon>
        <taxon>Cytophagales</taxon>
        <taxon>Hymenobacteraceae</taxon>
        <taxon>Adhaeribacter</taxon>
    </lineage>
</organism>
<proteinExistence type="predicted"/>
<dbReference type="Pfam" id="PF01966">
    <property type="entry name" value="HD"/>
    <property type="match status" value="1"/>
</dbReference>
<protein>
    <recommendedName>
        <fullName evidence="1">HD domain-containing protein</fullName>
    </recommendedName>
</protein>
<feature type="domain" description="HD" evidence="1">
    <location>
        <begin position="39"/>
        <end position="137"/>
    </location>
</feature>
<accession>A0A2T2YLP1</accession>
<dbReference type="SUPFAM" id="SSF109604">
    <property type="entry name" value="HD-domain/PDEase-like"/>
    <property type="match status" value="1"/>
</dbReference>
<dbReference type="CDD" id="cd00077">
    <property type="entry name" value="HDc"/>
    <property type="match status" value="1"/>
</dbReference>